<evidence type="ECO:0000256" key="1">
    <source>
        <dbReference type="ARBA" id="ARBA00013860"/>
    </source>
</evidence>
<comment type="caution">
    <text evidence="9">The sequence shown here is derived from an EMBL/GenBank/DDBJ whole genome shotgun (WGS) entry which is preliminary data.</text>
</comment>
<dbReference type="GO" id="GO:2000143">
    <property type="term" value="P:negative regulation of DNA-templated transcription initiation"/>
    <property type="evidence" value="ECO:0007669"/>
    <property type="project" value="TreeGrafter"/>
</dbReference>
<accession>A0A2M7SER8</accession>
<sequence length="148" mass="17318">MFSGEYSHAIDKKGRLIIPSRFREILTERYEEKFIMTKGLDTCLLLYPADEWNELEKKMKEVSTVTNPSARAFKRFMIAGAIECTVDKQGRIMIPSNLRVYAQITRDVVITGNLEKVEIWAKERWQEYWKASKPIEELAREIGEDVKL</sequence>
<evidence type="ECO:0000256" key="2">
    <source>
        <dbReference type="ARBA" id="ARBA00022490"/>
    </source>
</evidence>
<keyword evidence="9" id="KW-0131">Cell cycle</keyword>
<protein>
    <recommendedName>
        <fullName evidence="1 7">Transcriptional regulator MraZ</fullName>
    </recommendedName>
</protein>
<comment type="subunit">
    <text evidence="7">Forms oligomers.</text>
</comment>
<dbReference type="SUPFAM" id="SSF89447">
    <property type="entry name" value="AbrB/MazE/MraZ-like"/>
    <property type="match status" value="1"/>
</dbReference>
<dbReference type="HAMAP" id="MF_01008">
    <property type="entry name" value="MraZ"/>
    <property type="match status" value="1"/>
</dbReference>
<dbReference type="Pfam" id="PF02381">
    <property type="entry name" value="MraZ"/>
    <property type="match status" value="2"/>
</dbReference>
<evidence type="ECO:0000259" key="8">
    <source>
        <dbReference type="PROSITE" id="PS51740"/>
    </source>
</evidence>
<dbReference type="InterPro" id="IPR035642">
    <property type="entry name" value="MraZ_N"/>
</dbReference>
<dbReference type="AlphaFoldDB" id="A0A2M7SER8"/>
<dbReference type="GO" id="GO:0003700">
    <property type="term" value="F:DNA-binding transcription factor activity"/>
    <property type="evidence" value="ECO:0007669"/>
    <property type="project" value="UniProtKB-UniRule"/>
</dbReference>
<keyword evidence="6 7" id="KW-0804">Transcription</keyword>
<dbReference type="CDD" id="cd16321">
    <property type="entry name" value="MraZ_C"/>
    <property type="match status" value="1"/>
</dbReference>
<evidence type="ECO:0000256" key="7">
    <source>
        <dbReference type="HAMAP-Rule" id="MF_01008"/>
    </source>
</evidence>
<evidence type="ECO:0000313" key="10">
    <source>
        <dbReference type="Proteomes" id="UP000229307"/>
    </source>
</evidence>
<evidence type="ECO:0000256" key="3">
    <source>
        <dbReference type="ARBA" id="ARBA00022737"/>
    </source>
</evidence>
<reference evidence="10" key="1">
    <citation type="submission" date="2017-09" db="EMBL/GenBank/DDBJ databases">
        <title>Depth-based differentiation of microbial function through sediment-hosted aquifers and enrichment of novel symbionts in the deep terrestrial subsurface.</title>
        <authorList>
            <person name="Probst A.J."/>
            <person name="Ladd B."/>
            <person name="Jarett J.K."/>
            <person name="Geller-Mcgrath D.E."/>
            <person name="Sieber C.M.K."/>
            <person name="Emerson J.B."/>
            <person name="Anantharaman K."/>
            <person name="Thomas B.C."/>
            <person name="Malmstrom R."/>
            <person name="Stieglmeier M."/>
            <person name="Klingl A."/>
            <person name="Woyke T."/>
            <person name="Ryan C.M."/>
            <person name="Banfield J.F."/>
        </authorList>
    </citation>
    <scope>NUCLEOTIDE SEQUENCE [LARGE SCALE GENOMIC DNA]</scope>
</reference>
<dbReference type="GO" id="GO:0000976">
    <property type="term" value="F:transcription cis-regulatory region binding"/>
    <property type="evidence" value="ECO:0007669"/>
    <property type="project" value="TreeGrafter"/>
</dbReference>
<keyword evidence="2 7" id="KW-0963">Cytoplasm</keyword>
<comment type="similarity">
    <text evidence="7">Belongs to the MraZ family.</text>
</comment>
<dbReference type="GO" id="GO:0005737">
    <property type="term" value="C:cytoplasm"/>
    <property type="evidence" value="ECO:0007669"/>
    <property type="project" value="UniProtKB-UniRule"/>
</dbReference>
<keyword evidence="4 7" id="KW-0805">Transcription regulation</keyword>
<proteinExistence type="inferred from homology"/>
<comment type="subcellular location">
    <subcellularLocation>
        <location evidence="7">Cytoplasm</location>
        <location evidence="7">Nucleoid</location>
    </subcellularLocation>
</comment>
<dbReference type="GO" id="GO:0051301">
    <property type="term" value="P:cell division"/>
    <property type="evidence" value="ECO:0007669"/>
    <property type="project" value="UniProtKB-KW"/>
</dbReference>
<dbReference type="InterPro" id="IPR020603">
    <property type="entry name" value="MraZ_dom"/>
</dbReference>
<keyword evidence="3" id="KW-0677">Repeat</keyword>
<feature type="domain" description="SpoVT-AbrB" evidence="8">
    <location>
        <begin position="5"/>
        <end position="51"/>
    </location>
</feature>
<dbReference type="EMBL" id="PFMR01000060">
    <property type="protein sequence ID" value="PIZ17961.1"/>
    <property type="molecule type" value="Genomic_DNA"/>
</dbReference>
<organism evidence="9 10">
    <name type="scientific">Candidatus Desantisbacteria bacterium CG_4_10_14_0_8_um_filter_48_22</name>
    <dbReference type="NCBI Taxonomy" id="1974543"/>
    <lineage>
        <taxon>Bacteria</taxon>
        <taxon>Candidatus Desantisiibacteriota</taxon>
    </lineage>
</organism>
<evidence type="ECO:0000256" key="6">
    <source>
        <dbReference type="ARBA" id="ARBA00023163"/>
    </source>
</evidence>
<evidence type="ECO:0000256" key="4">
    <source>
        <dbReference type="ARBA" id="ARBA00023015"/>
    </source>
</evidence>
<dbReference type="PANTHER" id="PTHR34701">
    <property type="entry name" value="TRANSCRIPTIONAL REGULATOR MRAZ"/>
    <property type="match status" value="1"/>
</dbReference>
<keyword evidence="9" id="KW-0132">Cell division</keyword>
<dbReference type="InterPro" id="IPR007159">
    <property type="entry name" value="SpoVT-AbrB_dom"/>
</dbReference>
<dbReference type="Gene3D" id="3.40.1550.20">
    <property type="entry name" value="Transcriptional regulator MraZ domain"/>
    <property type="match status" value="1"/>
</dbReference>
<dbReference type="InterPro" id="IPR035644">
    <property type="entry name" value="MraZ_C"/>
</dbReference>
<dbReference type="InterPro" id="IPR003444">
    <property type="entry name" value="MraZ"/>
</dbReference>
<dbReference type="InterPro" id="IPR038619">
    <property type="entry name" value="MraZ_sf"/>
</dbReference>
<dbReference type="GO" id="GO:0009295">
    <property type="term" value="C:nucleoid"/>
    <property type="evidence" value="ECO:0007669"/>
    <property type="project" value="UniProtKB-SubCell"/>
</dbReference>
<dbReference type="PROSITE" id="PS51740">
    <property type="entry name" value="SPOVT_ABRB"/>
    <property type="match status" value="2"/>
</dbReference>
<dbReference type="PANTHER" id="PTHR34701:SF1">
    <property type="entry name" value="TRANSCRIPTIONAL REGULATOR MRAZ"/>
    <property type="match status" value="1"/>
</dbReference>
<name>A0A2M7SER8_9BACT</name>
<evidence type="ECO:0000256" key="5">
    <source>
        <dbReference type="ARBA" id="ARBA00023125"/>
    </source>
</evidence>
<dbReference type="NCBIfam" id="TIGR00242">
    <property type="entry name" value="division/cell wall cluster transcriptional repressor MraZ"/>
    <property type="match status" value="1"/>
</dbReference>
<gene>
    <name evidence="7" type="primary">mraZ</name>
    <name evidence="9" type="ORF">COY52_01935</name>
</gene>
<dbReference type="CDD" id="cd16320">
    <property type="entry name" value="MraZ_N"/>
    <property type="match status" value="1"/>
</dbReference>
<dbReference type="InterPro" id="IPR037914">
    <property type="entry name" value="SpoVT-AbrB_sf"/>
</dbReference>
<keyword evidence="5 7" id="KW-0238">DNA-binding</keyword>
<dbReference type="Proteomes" id="UP000229307">
    <property type="component" value="Unassembled WGS sequence"/>
</dbReference>
<evidence type="ECO:0000313" key="9">
    <source>
        <dbReference type="EMBL" id="PIZ17961.1"/>
    </source>
</evidence>
<feature type="domain" description="SpoVT-AbrB" evidence="8">
    <location>
        <begin position="81"/>
        <end position="124"/>
    </location>
</feature>